<dbReference type="EnsemblPlants" id="AES65871">
    <property type="protein sequence ID" value="AES65871"/>
    <property type="gene ID" value="MTR_2g054150"/>
</dbReference>
<gene>
    <name evidence="2" type="ordered locus">MTR_2g054150</name>
</gene>
<feature type="compositionally biased region" description="Polar residues" evidence="1">
    <location>
        <begin position="1"/>
        <end position="21"/>
    </location>
</feature>
<reference evidence="2 4" key="1">
    <citation type="journal article" date="2011" name="Nature">
        <title>The Medicago genome provides insight into the evolution of rhizobial symbioses.</title>
        <authorList>
            <person name="Young N.D."/>
            <person name="Debelle F."/>
            <person name="Oldroyd G.E."/>
            <person name="Geurts R."/>
            <person name="Cannon S.B."/>
            <person name="Udvardi M.K."/>
            <person name="Benedito V.A."/>
            <person name="Mayer K.F."/>
            <person name="Gouzy J."/>
            <person name="Schoof H."/>
            <person name="Van de Peer Y."/>
            <person name="Proost S."/>
            <person name="Cook D.R."/>
            <person name="Meyers B.C."/>
            <person name="Spannagl M."/>
            <person name="Cheung F."/>
            <person name="De Mita S."/>
            <person name="Krishnakumar V."/>
            <person name="Gundlach H."/>
            <person name="Zhou S."/>
            <person name="Mudge J."/>
            <person name="Bharti A.K."/>
            <person name="Murray J.D."/>
            <person name="Naoumkina M.A."/>
            <person name="Rosen B."/>
            <person name="Silverstein K.A."/>
            <person name="Tang H."/>
            <person name="Rombauts S."/>
            <person name="Zhao P.X."/>
            <person name="Zhou P."/>
            <person name="Barbe V."/>
            <person name="Bardou P."/>
            <person name="Bechner M."/>
            <person name="Bellec A."/>
            <person name="Berger A."/>
            <person name="Berges H."/>
            <person name="Bidwell S."/>
            <person name="Bisseling T."/>
            <person name="Choisne N."/>
            <person name="Couloux A."/>
            <person name="Denny R."/>
            <person name="Deshpande S."/>
            <person name="Dai X."/>
            <person name="Doyle J.J."/>
            <person name="Dudez A.M."/>
            <person name="Farmer A.D."/>
            <person name="Fouteau S."/>
            <person name="Franken C."/>
            <person name="Gibelin C."/>
            <person name="Gish J."/>
            <person name="Goldstein S."/>
            <person name="Gonzalez A.J."/>
            <person name="Green P.J."/>
            <person name="Hallab A."/>
            <person name="Hartog M."/>
            <person name="Hua A."/>
            <person name="Humphray S.J."/>
            <person name="Jeong D.H."/>
            <person name="Jing Y."/>
            <person name="Jocker A."/>
            <person name="Kenton S.M."/>
            <person name="Kim D.J."/>
            <person name="Klee K."/>
            <person name="Lai H."/>
            <person name="Lang C."/>
            <person name="Lin S."/>
            <person name="Macmil S.L."/>
            <person name="Magdelenat G."/>
            <person name="Matthews L."/>
            <person name="McCorrison J."/>
            <person name="Monaghan E.L."/>
            <person name="Mun J.H."/>
            <person name="Najar F.Z."/>
            <person name="Nicholson C."/>
            <person name="Noirot C."/>
            <person name="O'Bleness M."/>
            <person name="Paule C.R."/>
            <person name="Poulain J."/>
            <person name="Prion F."/>
            <person name="Qin B."/>
            <person name="Qu C."/>
            <person name="Retzel E.F."/>
            <person name="Riddle C."/>
            <person name="Sallet E."/>
            <person name="Samain S."/>
            <person name="Samson N."/>
            <person name="Sanders I."/>
            <person name="Saurat O."/>
            <person name="Scarpelli C."/>
            <person name="Schiex T."/>
            <person name="Segurens B."/>
            <person name="Severin A.J."/>
            <person name="Sherrier D.J."/>
            <person name="Shi R."/>
            <person name="Sims S."/>
            <person name="Singer S.R."/>
            <person name="Sinharoy S."/>
            <person name="Sterck L."/>
            <person name="Viollet A."/>
            <person name="Wang B.B."/>
            <person name="Wang K."/>
            <person name="Wang M."/>
            <person name="Wang X."/>
            <person name="Warfsmann J."/>
            <person name="Weissenbach J."/>
            <person name="White D.D."/>
            <person name="White J.D."/>
            <person name="Wiley G.B."/>
            <person name="Wincker P."/>
            <person name="Xing Y."/>
            <person name="Yang L."/>
            <person name="Yao Z."/>
            <person name="Ying F."/>
            <person name="Zhai J."/>
            <person name="Zhou L."/>
            <person name="Zuber A."/>
            <person name="Denarie J."/>
            <person name="Dixon R.A."/>
            <person name="May G.D."/>
            <person name="Schwartz D.C."/>
            <person name="Rogers J."/>
            <person name="Quetier F."/>
            <person name="Town C.D."/>
            <person name="Roe B.A."/>
        </authorList>
    </citation>
    <scope>NUCLEOTIDE SEQUENCE [LARGE SCALE GENOMIC DNA]</scope>
    <source>
        <strain evidence="2">A17</strain>
        <strain evidence="3 4">cv. Jemalong A17</strain>
    </source>
</reference>
<dbReference type="EMBL" id="CM001218">
    <property type="protein sequence ID" value="AES65871.1"/>
    <property type="molecule type" value="Genomic_DNA"/>
</dbReference>
<evidence type="ECO:0000313" key="4">
    <source>
        <dbReference type="Proteomes" id="UP000002051"/>
    </source>
</evidence>
<name>G7IQI7_MEDTR</name>
<keyword evidence="4" id="KW-1185">Reference proteome</keyword>
<dbReference type="HOGENOM" id="CLU_2516018_0_0_1"/>
<evidence type="ECO:0000256" key="1">
    <source>
        <dbReference type="SAM" id="MobiDB-lite"/>
    </source>
</evidence>
<dbReference type="AlphaFoldDB" id="G7IQI7"/>
<protein>
    <submittedName>
        <fullName evidence="2 3">Uncharacterized protein</fullName>
    </submittedName>
</protein>
<evidence type="ECO:0000313" key="3">
    <source>
        <dbReference type="EnsemblPlants" id="AES65871"/>
    </source>
</evidence>
<feature type="region of interest" description="Disordered" evidence="1">
    <location>
        <begin position="1"/>
        <end position="26"/>
    </location>
</feature>
<sequence length="85" mass="9718">MLNFHLSNAKENTRGSSSIQQWHPKRTARVSRIDQGYRKILQVCDVPQCGLSAKQDYSFPRLYPVAKPATRAEKPPKFYPADNVN</sequence>
<accession>G7IQI7</accession>
<reference evidence="3" key="3">
    <citation type="submission" date="2015-04" db="UniProtKB">
        <authorList>
            <consortium name="EnsemblPlants"/>
        </authorList>
    </citation>
    <scope>IDENTIFICATION</scope>
    <source>
        <strain evidence="3">cv. Jemalong A17</strain>
    </source>
</reference>
<dbReference type="PaxDb" id="3880-AES65871"/>
<proteinExistence type="predicted"/>
<evidence type="ECO:0000313" key="2">
    <source>
        <dbReference type="EMBL" id="AES65871.1"/>
    </source>
</evidence>
<dbReference type="Proteomes" id="UP000002051">
    <property type="component" value="Chromosome 2"/>
</dbReference>
<organism evidence="2 4">
    <name type="scientific">Medicago truncatula</name>
    <name type="common">Barrel medic</name>
    <name type="synonym">Medicago tribuloides</name>
    <dbReference type="NCBI Taxonomy" id="3880"/>
    <lineage>
        <taxon>Eukaryota</taxon>
        <taxon>Viridiplantae</taxon>
        <taxon>Streptophyta</taxon>
        <taxon>Embryophyta</taxon>
        <taxon>Tracheophyta</taxon>
        <taxon>Spermatophyta</taxon>
        <taxon>Magnoliopsida</taxon>
        <taxon>eudicotyledons</taxon>
        <taxon>Gunneridae</taxon>
        <taxon>Pentapetalae</taxon>
        <taxon>rosids</taxon>
        <taxon>fabids</taxon>
        <taxon>Fabales</taxon>
        <taxon>Fabaceae</taxon>
        <taxon>Papilionoideae</taxon>
        <taxon>50 kb inversion clade</taxon>
        <taxon>NPAAA clade</taxon>
        <taxon>Hologalegina</taxon>
        <taxon>IRL clade</taxon>
        <taxon>Trifolieae</taxon>
        <taxon>Medicago</taxon>
    </lineage>
</organism>
<reference evidence="2 4" key="2">
    <citation type="journal article" date="2014" name="BMC Genomics">
        <title>An improved genome release (version Mt4.0) for the model legume Medicago truncatula.</title>
        <authorList>
            <person name="Tang H."/>
            <person name="Krishnakumar V."/>
            <person name="Bidwell S."/>
            <person name="Rosen B."/>
            <person name="Chan A."/>
            <person name="Zhou S."/>
            <person name="Gentzbittel L."/>
            <person name="Childs K.L."/>
            <person name="Yandell M."/>
            <person name="Gundlach H."/>
            <person name="Mayer K.F."/>
            <person name="Schwartz D.C."/>
            <person name="Town C.D."/>
        </authorList>
    </citation>
    <scope>GENOME REANNOTATION</scope>
    <source>
        <strain evidence="3 4">cv. Jemalong A17</strain>
    </source>
</reference>